<comment type="caution">
    <text evidence="1">The sequence shown here is derived from an EMBL/GenBank/DDBJ whole genome shotgun (WGS) entry which is preliminary data.</text>
</comment>
<evidence type="ECO:0000313" key="1">
    <source>
        <dbReference type="EMBL" id="KHN70146.1"/>
    </source>
</evidence>
<organism evidence="1 2">
    <name type="scientific">Ordospora colligata OC4</name>
    <dbReference type="NCBI Taxonomy" id="1354746"/>
    <lineage>
        <taxon>Eukaryota</taxon>
        <taxon>Fungi</taxon>
        <taxon>Fungi incertae sedis</taxon>
        <taxon>Microsporidia</taxon>
        <taxon>Ordosporidae</taxon>
        <taxon>Ordospora</taxon>
    </lineage>
</organism>
<keyword evidence="2" id="KW-1185">Reference proteome</keyword>
<dbReference type="VEuPathDB" id="MicrosporidiaDB:M896_031330"/>
<dbReference type="AlphaFoldDB" id="A0A0B2UGE2"/>
<evidence type="ECO:0000313" key="2">
    <source>
        <dbReference type="Proteomes" id="UP000031056"/>
    </source>
</evidence>
<name>A0A0B2UGE2_9MICR</name>
<protein>
    <submittedName>
        <fullName evidence="1">Uncharacterized protein</fullName>
    </submittedName>
</protein>
<proteinExistence type="predicted"/>
<dbReference type="HOGENOM" id="CLU_2454734_0_0_1"/>
<accession>A0A0B2UGE2</accession>
<dbReference type="InParanoid" id="A0A0B2UGE2"/>
<reference evidence="1 2" key="1">
    <citation type="journal article" date="2014" name="MBio">
        <title>The Ordospora colligata genome; evolution of extreme reduction in microsporidia and host-to-parasite horizontal gene transfer.</title>
        <authorList>
            <person name="Pombert J.-F."/>
            <person name="Haag K.L."/>
            <person name="Beidas S."/>
            <person name="Ebert D."/>
            <person name="Keeling P.J."/>
        </authorList>
    </citation>
    <scope>NUCLEOTIDE SEQUENCE [LARGE SCALE GENOMIC DNA]</scope>
    <source>
        <strain evidence="1 2">OC4</strain>
    </source>
</reference>
<dbReference type="EMBL" id="JOKQ01000003">
    <property type="protein sequence ID" value="KHN70146.1"/>
    <property type="molecule type" value="Genomic_DNA"/>
</dbReference>
<dbReference type="Proteomes" id="UP000031056">
    <property type="component" value="Unassembled WGS sequence"/>
</dbReference>
<gene>
    <name evidence="1" type="ORF">M896_031330</name>
</gene>
<sequence length="84" mass="9332">MTGDWTGTEDGLEDMPAIKRIPLSVCLWMDRCVERMPTIVKKAVCGGYNLISMGHCLFCASVPFVYVYQREMASAGHSILSTIE</sequence>
<dbReference type="GeneID" id="26261417"/>
<dbReference type="RefSeq" id="XP_014564188.1">
    <property type="nucleotide sequence ID" value="XM_014708702.1"/>
</dbReference>